<feature type="compositionally biased region" description="Basic and acidic residues" evidence="1">
    <location>
        <begin position="1"/>
        <end position="13"/>
    </location>
</feature>
<name>A0A2I0TCS3_LIMLA</name>
<evidence type="ECO:0000313" key="2">
    <source>
        <dbReference type="EMBL" id="PKU31590.1"/>
    </source>
</evidence>
<sequence>MGKSTGGERDSRKLVSIQGSPPPSSGAVYPNKEEVRQKIQEACMDEQGAPGHTLKTKKEAYRGWQQGQVAWEEYRETVRVARDQVRQAKAQTDLNLARNIKDNNKNLYKVHGGADIHLQSMEGLMQDVAQRRL</sequence>
<gene>
    <name evidence="2" type="ORF">llap_18105</name>
</gene>
<dbReference type="Proteomes" id="UP000233556">
    <property type="component" value="Unassembled WGS sequence"/>
</dbReference>
<protein>
    <submittedName>
        <fullName evidence="2">Uncharacterized protein</fullName>
    </submittedName>
</protein>
<feature type="region of interest" description="Disordered" evidence="1">
    <location>
        <begin position="1"/>
        <end position="29"/>
    </location>
</feature>
<proteinExistence type="predicted"/>
<reference evidence="3" key="1">
    <citation type="submission" date="2017-11" db="EMBL/GenBank/DDBJ databases">
        <authorList>
            <person name="Lima N.C."/>
            <person name="Parody-Merino A.M."/>
            <person name="Battley P.F."/>
            <person name="Fidler A.E."/>
            <person name="Prosdocimi F."/>
        </authorList>
    </citation>
    <scope>NUCLEOTIDE SEQUENCE [LARGE SCALE GENOMIC DNA]</scope>
</reference>
<accession>A0A2I0TCS3</accession>
<keyword evidence="3" id="KW-1185">Reference proteome</keyword>
<evidence type="ECO:0000313" key="3">
    <source>
        <dbReference type="Proteomes" id="UP000233556"/>
    </source>
</evidence>
<organism evidence="2 3">
    <name type="scientific">Limosa lapponica baueri</name>
    <dbReference type="NCBI Taxonomy" id="1758121"/>
    <lineage>
        <taxon>Eukaryota</taxon>
        <taxon>Metazoa</taxon>
        <taxon>Chordata</taxon>
        <taxon>Craniata</taxon>
        <taxon>Vertebrata</taxon>
        <taxon>Euteleostomi</taxon>
        <taxon>Archelosauria</taxon>
        <taxon>Archosauria</taxon>
        <taxon>Dinosauria</taxon>
        <taxon>Saurischia</taxon>
        <taxon>Theropoda</taxon>
        <taxon>Coelurosauria</taxon>
        <taxon>Aves</taxon>
        <taxon>Neognathae</taxon>
        <taxon>Neoaves</taxon>
        <taxon>Charadriiformes</taxon>
        <taxon>Scolopacidae</taxon>
        <taxon>Limosa</taxon>
    </lineage>
</organism>
<reference evidence="3" key="2">
    <citation type="submission" date="2017-12" db="EMBL/GenBank/DDBJ databases">
        <title>Genome sequence of the Bar-tailed Godwit (Limosa lapponica baueri).</title>
        <authorList>
            <person name="Lima N.C.B."/>
            <person name="Parody-Merino A.M."/>
            <person name="Battley P.F."/>
            <person name="Fidler A.E."/>
            <person name="Prosdocimi F."/>
        </authorList>
    </citation>
    <scope>NUCLEOTIDE SEQUENCE [LARGE SCALE GENOMIC DNA]</scope>
</reference>
<evidence type="ECO:0000256" key="1">
    <source>
        <dbReference type="SAM" id="MobiDB-lite"/>
    </source>
</evidence>
<dbReference type="EMBL" id="KZ512559">
    <property type="protein sequence ID" value="PKU31590.1"/>
    <property type="molecule type" value="Genomic_DNA"/>
</dbReference>
<dbReference type="AlphaFoldDB" id="A0A2I0TCS3"/>
<dbReference type="OrthoDB" id="416454at2759"/>